<name>A0A940ID60_9FIRM</name>
<evidence type="ECO:0000313" key="7">
    <source>
        <dbReference type="EMBL" id="MBO8424090.1"/>
    </source>
</evidence>
<dbReference type="GO" id="GO:0005525">
    <property type="term" value="F:GTP binding"/>
    <property type="evidence" value="ECO:0007669"/>
    <property type="project" value="UniProtKB-KW"/>
</dbReference>
<keyword evidence="2 4" id="KW-0547">Nucleotide-binding</keyword>
<dbReference type="InterPro" id="IPR030378">
    <property type="entry name" value="G_CP_dom"/>
</dbReference>
<dbReference type="PIRSF" id="PIRSF006230">
    <property type="entry name" value="MG442"/>
    <property type="match status" value="1"/>
</dbReference>
<dbReference type="InterPro" id="IPR027417">
    <property type="entry name" value="P-loop_NTPase"/>
</dbReference>
<dbReference type="GO" id="GO:0005737">
    <property type="term" value="C:cytoplasm"/>
    <property type="evidence" value="ECO:0007669"/>
    <property type="project" value="UniProtKB-SubCell"/>
</dbReference>
<organism evidence="7 8">
    <name type="scientific">Candidatus Stercoripulliclostridium pullicola</name>
    <dbReference type="NCBI Taxonomy" id="2840953"/>
    <lineage>
        <taxon>Bacteria</taxon>
        <taxon>Bacillati</taxon>
        <taxon>Bacillota</taxon>
        <taxon>Clostridia</taxon>
        <taxon>Eubacteriales</taxon>
        <taxon>Candidatus Stercoripulliclostridium</taxon>
    </lineage>
</organism>
<dbReference type="InterPro" id="IPR023179">
    <property type="entry name" value="GTP-bd_ortho_bundle_sf"/>
</dbReference>
<feature type="binding site" evidence="5">
    <location>
        <begin position="86"/>
        <end position="87"/>
    </location>
    <ligand>
        <name>GTP</name>
        <dbReference type="ChEBI" id="CHEBI:37565"/>
    </ligand>
</feature>
<dbReference type="InterPro" id="IPR019991">
    <property type="entry name" value="GTP-bd_ribosome_bgen"/>
</dbReference>
<sequence>MHIHWFPGHMTKAIRMMQEEIKLVDSVIYVLDARAPLACVNEAFDEVIGKKPRLYVLNKADTVSRDALIEWVDLFRARGDKCIYSNSISKSDAGVIVKNLIELNEDIIERYRKKGVAKVVRAMVIGVPNTGKSTLINSLLKEKRVATGNRPGVTRGKQWVAIDPYIELLDSPGVLYPDYRDQTRAMKLALIGSIKDEVVDRYELALDAAAFLMREYPDALRTRYKLDELPSDAAEFLDAVALRRGIISRGGEADRERAANAFINDYRKGYLGKIPLEKAGLRESRE</sequence>
<dbReference type="GO" id="GO:0003924">
    <property type="term" value="F:GTPase activity"/>
    <property type="evidence" value="ECO:0007669"/>
    <property type="project" value="TreeGrafter"/>
</dbReference>
<protein>
    <recommendedName>
        <fullName evidence="1 4">Ribosome biogenesis GTPase A</fullName>
    </recommendedName>
</protein>
<keyword evidence="3 4" id="KW-0342">GTP-binding</keyword>
<dbReference type="NCBIfam" id="TIGR03596">
    <property type="entry name" value="GTPase_YlqF"/>
    <property type="match status" value="1"/>
</dbReference>
<evidence type="ECO:0000259" key="6">
    <source>
        <dbReference type="PROSITE" id="PS51721"/>
    </source>
</evidence>
<comment type="function">
    <text evidence="4">Required for a late step of 50S ribosomal subunit assembly. Has GTPase activity.</text>
</comment>
<dbReference type="AlphaFoldDB" id="A0A940ID60"/>
<dbReference type="PANTHER" id="PTHR45782">
    <property type="entry name" value="MITOCHONDRIAL RIBOSOME-ASSOCIATED GTPASE 1"/>
    <property type="match status" value="1"/>
</dbReference>
<dbReference type="GO" id="GO:0006412">
    <property type="term" value="P:translation"/>
    <property type="evidence" value="ECO:0007669"/>
    <property type="project" value="TreeGrafter"/>
</dbReference>
<dbReference type="CDD" id="cd01856">
    <property type="entry name" value="YlqF"/>
    <property type="match status" value="1"/>
</dbReference>
<dbReference type="SUPFAM" id="SSF52540">
    <property type="entry name" value="P-loop containing nucleoside triphosphate hydrolases"/>
    <property type="match status" value="1"/>
</dbReference>
<proteinExistence type="inferred from homology"/>
<dbReference type="Pfam" id="PF01926">
    <property type="entry name" value="MMR_HSR1"/>
    <property type="match status" value="1"/>
</dbReference>
<dbReference type="PANTHER" id="PTHR45782:SF4">
    <property type="entry name" value="MITOCHONDRIAL RIBOSOME-ASSOCIATED GTPASE 1"/>
    <property type="match status" value="1"/>
</dbReference>
<dbReference type="Gene3D" id="3.40.50.300">
    <property type="entry name" value="P-loop containing nucleotide triphosphate hydrolases"/>
    <property type="match status" value="1"/>
</dbReference>
<reference evidence="7" key="1">
    <citation type="submission" date="2020-10" db="EMBL/GenBank/DDBJ databases">
        <authorList>
            <person name="Gilroy R."/>
        </authorList>
    </citation>
    <scope>NUCLEOTIDE SEQUENCE</scope>
    <source>
        <strain evidence="7">517</strain>
    </source>
</reference>
<evidence type="ECO:0000256" key="3">
    <source>
        <dbReference type="ARBA" id="ARBA00023134"/>
    </source>
</evidence>
<comment type="subcellular location">
    <subcellularLocation>
        <location evidence="4">Cytoplasm</location>
    </subcellularLocation>
</comment>
<reference evidence="7" key="2">
    <citation type="journal article" date="2021" name="PeerJ">
        <title>Extensive microbial diversity within the chicken gut microbiome revealed by metagenomics and culture.</title>
        <authorList>
            <person name="Gilroy R."/>
            <person name="Ravi A."/>
            <person name="Getino M."/>
            <person name="Pursley I."/>
            <person name="Horton D.L."/>
            <person name="Alikhan N.F."/>
            <person name="Baker D."/>
            <person name="Gharbi K."/>
            <person name="Hall N."/>
            <person name="Watson M."/>
            <person name="Adriaenssens E.M."/>
            <person name="Foster-Nyarko E."/>
            <person name="Jarju S."/>
            <person name="Secka A."/>
            <person name="Antonio M."/>
            <person name="Oren A."/>
            <person name="Chaudhuri R.R."/>
            <person name="La Ragione R."/>
            <person name="Hildebrand F."/>
            <person name="Pallen M.J."/>
        </authorList>
    </citation>
    <scope>NUCLEOTIDE SEQUENCE</scope>
    <source>
        <strain evidence="7">517</strain>
    </source>
</reference>
<feature type="binding site" evidence="5">
    <location>
        <begin position="58"/>
        <end position="61"/>
    </location>
    <ligand>
        <name>GTP</name>
        <dbReference type="ChEBI" id="CHEBI:37565"/>
    </ligand>
</feature>
<keyword evidence="4" id="KW-0963">Cytoplasm</keyword>
<feature type="domain" description="CP-type G" evidence="6">
    <location>
        <begin position="10"/>
        <end position="177"/>
    </location>
</feature>
<evidence type="ECO:0000313" key="8">
    <source>
        <dbReference type="Proteomes" id="UP000727857"/>
    </source>
</evidence>
<feature type="binding site" evidence="5">
    <location>
        <begin position="129"/>
        <end position="134"/>
    </location>
    <ligand>
        <name>GTP</name>
        <dbReference type="ChEBI" id="CHEBI:37565"/>
    </ligand>
</feature>
<dbReference type="InterPro" id="IPR016478">
    <property type="entry name" value="GTPase_MTG1"/>
</dbReference>
<dbReference type="Proteomes" id="UP000727857">
    <property type="component" value="Unassembled WGS sequence"/>
</dbReference>
<feature type="binding site" evidence="5">
    <location>
        <position position="173"/>
    </location>
    <ligand>
        <name>GTP</name>
        <dbReference type="ChEBI" id="CHEBI:37565"/>
    </ligand>
</feature>
<evidence type="ECO:0000256" key="5">
    <source>
        <dbReference type="PIRSR" id="PIRSR006230-1"/>
    </source>
</evidence>
<comment type="caution">
    <text evidence="7">The sequence shown here is derived from an EMBL/GenBank/DDBJ whole genome shotgun (WGS) entry which is preliminary data.</text>
</comment>
<dbReference type="EMBL" id="JADINF010000089">
    <property type="protein sequence ID" value="MBO8424090.1"/>
    <property type="molecule type" value="Genomic_DNA"/>
</dbReference>
<dbReference type="InterPro" id="IPR006073">
    <property type="entry name" value="GTP-bd"/>
</dbReference>
<evidence type="ECO:0000256" key="4">
    <source>
        <dbReference type="PIRNR" id="PIRNR006230"/>
    </source>
</evidence>
<comment type="similarity">
    <text evidence="4">Belongs to the TRAFAC class YlqF/YawG GTPase family. MTG1 subfamily.</text>
</comment>
<accession>A0A940ID60</accession>
<evidence type="ECO:0000256" key="1">
    <source>
        <dbReference type="ARBA" id="ARBA00014898"/>
    </source>
</evidence>
<evidence type="ECO:0000256" key="2">
    <source>
        <dbReference type="ARBA" id="ARBA00022741"/>
    </source>
</evidence>
<dbReference type="PROSITE" id="PS51721">
    <property type="entry name" value="G_CP"/>
    <property type="match status" value="1"/>
</dbReference>
<gene>
    <name evidence="7" type="primary">ylqF</name>
    <name evidence="7" type="ORF">IAB16_03650</name>
</gene>
<dbReference type="Gene3D" id="1.10.1580.10">
    <property type="match status" value="1"/>
</dbReference>